<evidence type="ECO:0000313" key="4">
    <source>
        <dbReference type="EMBL" id="KAF1085776.1"/>
    </source>
</evidence>
<dbReference type="AlphaFoldDB" id="A0A9D2WRV6"/>
<evidence type="ECO:0000256" key="2">
    <source>
        <dbReference type="SAM" id="SignalP"/>
    </source>
</evidence>
<dbReference type="PROSITE" id="PS50853">
    <property type="entry name" value="FN3"/>
    <property type="match status" value="1"/>
</dbReference>
<dbReference type="InterPro" id="IPR010916">
    <property type="entry name" value="TonB_box_CS"/>
</dbReference>
<dbReference type="GO" id="GO:0008843">
    <property type="term" value="F:endochitinase activity"/>
    <property type="evidence" value="ECO:0007669"/>
    <property type="project" value="UniProtKB-EC"/>
</dbReference>
<keyword evidence="4" id="KW-0378">Hydrolase</keyword>
<dbReference type="SUPFAM" id="SSF49265">
    <property type="entry name" value="Fibronectin type III"/>
    <property type="match status" value="1"/>
</dbReference>
<protein>
    <submittedName>
        <fullName evidence="4">Chitinase A1</fullName>
        <ecNumber evidence="4">3.2.1.14</ecNumber>
    </submittedName>
</protein>
<organism evidence="4 5">
    <name type="scientific">Sporotomaculum syntrophicum</name>
    <dbReference type="NCBI Taxonomy" id="182264"/>
    <lineage>
        <taxon>Bacteria</taxon>
        <taxon>Bacillati</taxon>
        <taxon>Bacillota</taxon>
        <taxon>Clostridia</taxon>
        <taxon>Eubacteriales</taxon>
        <taxon>Desulfallaceae</taxon>
        <taxon>Sporotomaculum</taxon>
    </lineage>
</organism>
<dbReference type="InterPro" id="IPR036116">
    <property type="entry name" value="FN3_sf"/>
</dbReference>
<keyword evidence="4" id="KW-0326">Glycosidase</keyword>
<evidence type="ECO:0000256" key="1">
    <source>
        <dbReference type="SAM" id="MobiDB-lite"/>
    </source>
</evidence>
<reference evidence="4" key="1">
    <citation type="submission" date="2016-02" db="EMBL/GenBank/DDBJ databases">
        <title>Draft Genome Sequence of Sporotomaculum syntrophicum Strain FB, a Syntrophic Benzoate Degrader.</title>
        <authorList>
            <person name="Nobu M.K."/>
            <person name="Narihiro T."/>
            <person name="Qiu Y.-L."/>
            <person name="Ohashi A."/>
            <person name="Liu W.-T."/>
            <person name="Yuji S."/>
        </authorList>
    </citation>
    <scope>NUCLEOTIDE SEQUENCE</scope>
    <source>
        <strain evidence="4">FB</strain>
    </source>
</reference>
<comment type="caution">
    <text evidence="4">The sequence shown here is derived from an EMBL/GenBank/DDBJ whole genome shotgun (WGS) entry which is preliminary data.</text>
</comment>
<dbReference type="OrthoDB" id="1805339at2"/>
<dbReference type="Proteomes" id="UP000798488">
    <property type="component" value="Unassembled WGS sequence"/>
</dbReference>
<dbReference type="Gene3D" id="3.30.457.10">
    <property type="entry name" value="Copper amine oxidase-like, N-terminal domain"/>
    <property type="match status" value="1"/>
</dbReference>
<feature type="region of interest" description="Disordered" evidence="1">
    <location>
        <begin position="211"/>
        <end position="234"/>
    </location>
</feature>
<keyword evidence="2" id="KW-0732">Signal</keyword>
<sequence length="502" mass="53352">MNRRLVVFLQIALLLLMCVPAIAAANGISMELNKNAASIGESVTVTGKTAPTAWVPIKVVDEAQNIVLFEANKADDSGDYRIEFKVPAVASGTLTIVVGEGSNVTAKNLTVVTGAPIDTIAPTWPSGSTLNVSDVTRTGLTLEWGAAVDNVKVTGYRIYKAGTIIETVGASNRTYNVTGLSAGTTYTFKVEAKDATGNWSTTGPSTTVTTVKAGSGSGGGGARVDKTPTTPPETKVSKLISATTGGIISFEHLTVEIPAGVLPENAEVSAVKLTSNEANEVVPEGMRLKLCSDVYEITTTGNRDFGNQTITIKLSYDSSKIAVQEQPVMHYYDESAGKWVALETALVQENGKLYAITHVKHLTKFAVFSTIAIKVPDVNVVKLTIGQLSASINGKLYTLDVEPYIDTKAGRTLVPIRFISEALGAGVEWIPDARQVKITDAGKVLILTIGNRNVLVDGTQSTIDCTPEIVAKRTFLPLRFVSENLGAQVNYEDVTKEIVVTR</sequence>
<dbReference type="InterPro" id="IPR036582">
    <property type="entry name" value="Mao_N_sf"/>
</dbReference>
<dbReference type="CDD" id="cd00063">
    <property type="entry name" value="FN3"/>
    <property type="match status" value="1"/>
</dbReference>
<dbReference type="Pfam" id="PF00041">
    <property type="entry name" value="fn3"/>
    <property type="match status" value="1"/>
</dbReference>
<evidence type="ECO:0000259" key="3">
    <source>
        <dbReference type="PROSITE" id="PS50853"/>
    </source>
</evidence>
<name>A0A9D2WRV6_9FIRM</name>
<feature type="chain" id="PRO_5039139753" evidence="2">
    <location>
        <begin position="24"/>
        <end position="502"/>
    </location>
</feature>
<feature type="signal peptide" evidence="2">
    <location>
        <begin position="1"/>
        <end position="23"/>
    </location>
</feature>
<dbReference type="RefSeq" id="WP_161820951.1">
    <property type="nucleotide sequence ID" value="NZ_LSRS01000002.1"/>
</dbReference>
<feature type="domain" description="Fibronectin type-III" evidence="3">
    <location>
        <begin position="126"/>
        <end position="213"/>
    </location>
</feature>
<dbReference type="InterPro" id="IPR013783">
    <property type="entry name" value="Ig-like_fold"/>
</dbReference>
<accession>A0A9D2WRV6</accession>
<dbReference type="InterPro" id="IPR003961">
    <property type="entry name" value="FN3_dom"/>
</dbReference>
<dbReference type="EMBL" id="LSRS01000002">
    <property type="protein sequence ID" value="KAF1085776.1"/>
    <property type="molecule type" value="Genomic_DNA"/>
</dbReference>
<dbReference type="Pfam" id="PF07833">
    <property type="entry name" value="Cu_amine_oxidN1"/>
    <property type="match status" value="1"/>
</dbReference>
<keyword evidence="5" id="KW-1185">Reference proteome</keyword>
<gene>
    <name evidence="4" type="primary">chiA1</name>
    <name evidence="4" type="ORF">SPSYN_00505</name>
</gene>
<proteinExistence type="predicted"/>
<dbReference type="SUPFAM" id="SSF55383">
    <property type="entry name" value="Copper amine oxidase, domain N"/>
    <property type="match status" value="1"/>
</dbReference>
<dbReference type="SMART" id="SM00060">
    <property type="entry name" value="FN3"/>
    <property type="match status" value="1"/>
</dbReference>
<dbReference type="InterPro" id="IPR012854">
    <property type="entry name" value="Cu_amine_oxidase-like_N"/>
</dbReference>
<dbReference type="Gene3D" id="2.60.40.10">
    <property type="entry name" value="Immunoglobulins"/>
    <property type="match status" value="1"/>
</dbReference>
<evidence type="ECO:0000313" key="5">
    <source>
        <dbReference type="Proteomes" id="UP000798488"/>
    </source>
</evidence>
<dbReference type="PROSITE" id="PS00430">
    <property type="entry name" value="TONB_DEPENDENT_REC_1"/>
    <property type="match status" value="1"/>
</dbReference>
<dbReference type="EC" id="3.2.1.14" evidence="4"/>